<organism evidence="1 2">
    <name type="scientific">Cloacibacterium normanense</name>
    <dbReference type="NCBI Taxonomy" id="237258"/>
    <lineage>
        <taxon>Bacteria</taxon>
        <taxon>Pseudomonadati</taxon>
        <taxon>Bacteroidota</taxon>
        <taxon>Flavobacteriia</taxon>
        <taxon>Flavobacteriales</taxon>
        <taxon>Weeksellaceae</taxon>
    </lineage>
</organism>
<dbReference type="AlphaFoldDB" id="A0A2S7I4H3"/>
<dbReference type="Proteomes" id="UP000238565">
    <property type="component" value="Unassembled WGS sequence"/>
</dbReference>
<protein>
    <submittedName>
        <fullName evidence="1">Uncharacterized protein</fullName>
    </submittedName>
</protein>
<proteinExistence type="predicted"/>
<comment type="caution">
    <text evidence="1">The sequence shown here is derived from an EMBL/GenBank/DDBJ whole genome shotgun (WGS) entry which is preliminary data.</text>
</comment>
<accession>A0A2S7I4H3</accession>
<dbReference type="EMBL" id="PTPZ01000004">
    <property type="protein sequence ID" value="PPZ91463.1"/>
    <property type="molecule type" value="Genomic_DNA"/>
</dbReference>
<name>A0A2S7I4H3_9FLAO</name>
<evidence type="ECO:0000313" key="1">
    <source>
        <dbReference type="EMBL" id="PPZ91463.1"/>
    </source>
</evidence>
<reference evidence="1 2" key="1">
    <citation type="submission" date="2018-02" db="EMBL/GenBank/DDBJ databases">
        <title>Draft genome sequence of bacterial isolates from marine environment.</title>
        <authorList>
            <person name="Singh S.K."/>
            <person name="Hill R."/>
            <person name="Major S."/>
            <person name="Cai H."/>
            <person name="Li Y."/>
        </authorList>
    </citation>
    <scope>NUCLEOTIDE SEQUENCE [LARGE SCALE GENOMIC DNA]</scope>
    <source>
        <strain evidence="1 2">IMET F</strain>
    </source>
</reference>
<evidence type="ECO:0000313" key="2">
    <source>
        <dbReference type="Proteomes" id="UP000238565"/>
    </source>
</evidence>
<gene>
    <name evidence="1" type="ORF">C3729_08555</name>
</gene>
<sequence length="210" mass="24966">MRSKGIFDKVKCITLKLLKSLLLCFLFFGLGNFKAQNLLLNDSDRRINFYQQQKYKLKANYLNKRKSLNLSYELKQNLKKLSINYFAKINNELKIINKISNDDELYKAITLKSLGESYPDINAVFFNRGNLLSDEKISDEEKQKYNAIFLEISKQIPNETYIELSKITDEINRDKFALTVPYRFEIFQDLFDENQRKRIDIINFLLWNVE</sequence>